<sequence>MWSSHRLIFLQTVLIMRSTLHLLSGPLPYVTGIDDQQSCTSVIGLHVQVKCTFKRA</sequence>
<evidence type="ECO:0000313" key="2">
    <source>
        <dbReference type="EMBL" id="KAG0558337.1"/>
    </source>
</evidence>
<feature type="signal peptide" evidence="1">
    <location>
        <begin position="1"/>
        <end position="32"/>
    </location>
</feature>
<evidence type="ECO:0000313" key="3">
    <source>
        <dbReference type="Proteomes" id="UP000822688"/>
    </source>
</evidence>
<reference evidence="2" key="1">
    <citation type="submission" date="2020-06" db="EMBL/GenBank/DDBJ databases">
        <title>WGS assembly of Ceratodon purpureus strain R40.</title>
        <authorList>
            <person name="Carey S.B."/>
            <person name="Jenkins J."/>
            <person name="Shu S."/>
            <person name="Lovell J.T."/>
            <person name="Sreedasyam A."/>
            <person name="Maumus F."/>
            <person name="Tiley G.P."/>
            <person name="Fernandez-Pozo N."/>
            <person name="Barry K."/>
            <person name="Chen C."/>
            <person name="Wang M."/>
            <person name="Lipzen A."/>
            <person name="Daum C."/>
            <person name="Saski C.A."/>
            <person name="Payton A.C."/>
            <person name="Mcbreen J.C."/>
            <person name="Conrad R.E."/>
            <person name="Kollar L.M."/>
            <person name="Olsson S."/>
            <person name="Huttunen S."/>
            <person name="Landis J.B."/>
            <person name="Wickett N.J."/>
            <person name="Johnson M.G."/>
            <person name="Rensing S.A."/>
            <person name="Grimwood J."/>
            <person name="Schmutz J."/>
            <person name="Mcdaniel S.F."/>
        </authorList>
    </citation>
    <scope>NUCLEOTIDE SEQUENCE</scope>
    <source>
        <strain evidence="2">R40</strain>
    </source>
</reference>
<accession>A0A8T0GIG0</accession>
<keyword evidence="3" id="KW-1185">Reference proteome</keyword>
<feature type="chain" id="PRO_5035794980" evidence="1">
    <location>
        <begin position="33"/>
        <end position="56"/>
    </location>
</feature>
<name>A0A8T0GIG0_CERPU</name>
<proteinExistence type="predicted"/>
<comment type="caution">
    <text evidence="2">The sequence shown here is derived from an EMBL/GenBank/DDBJ whole genome shotgun (WGS) entry which is preliminary data.</text>
</comment>
<organism evidence="2 3">
    <name type="scientific">Ceratodon purpureus</name>
    <name type="common">Fire moss</name>
    <name type="synonym">Dicranum purpureum</name>
    <dbReference type="NCBI Taxonomy" id="3225"/>
    <lineage>
        <taxon>Eukaryota</taxon>
        <taxon>Viridiplantae</taxon>
        <taxon>Streptophyta</taxon>
        <taxon>Embryophyta</taxon>
        <taxon>Bryophyta</taxon>
        <taxon>Bryophytina</taxon>
        <taxon>Bryopsida</taxon>
        <taxon>Dicranidae</taxon>
        <taxon>Pseudoditrichales</taxon>
        <taxon>Ditrichaceae</taxon>
        <taxon>Ceratodon</taxon>
    </lineage>
</organism>
<dbReference type="Proteomes" id="UP000822688">
    <property type="component" value="Chromosome 10"/>
</dbReference>
<keyword evidence="1" id="KW-0732">Signal</keyword>
<gene>
    <name evidence="2" type="ORF">KC19_10G020400</name>
</gene>
<evidence type="ECO:0000256" key="1">
    <source>
        <dbReference type="SAM" id="SignalP"/>
    </source>
</evidence>
<protein>
    <submittedName>
        <fullName evidence="2">Uncharacterized protein</fullName>
    </submittedName>
</protein>
<dbReference type="AlphaFoldDB" id="A0A8T0GIG0"/>
<dbReference type="EMBL" id="CM026431">
    <property type="protein sequence ID" value="KAG0558337.1"/>
    <property type="molecule type" value="Genomic_DNA"/>
</dbReference>